<protein>
    <recommendedName>
        <fullName evidence="9">Transport permease protein</fullName>
    </recommendedName>
</protein>
<evidence type="ECO:0000256" key="2">
    <source>
        <dbReference type="ARBA" id="ARBA00007783"/>
    </source>
</evidence>
<evidence type="ECO:0000313" key="12">
    <source>
        <dbReference type="Proteomes" id="UP000627464"/>
    </source>
</evidence>
<organism evidence="11 12">
    <name type="scientific">Hafnia psychrotolerans</name>
    <dbReference type="NCBI Taxonomy" id="1477018"/>
    <lineage>
        <taxon>Bacteria</taxon>
        <taxon>Pseudomonadati</taxon>
        <taxon>Pseudomonadota</taxon>
        <taxon>Gammaproteobacteria</taxon>
        <taxon>Enterobacterales</taxon>
        <taxon>Hafniaceae</taxon>
        <taxon>Hafnia</taxon>
    </lineage>
</organism>
<keyword evidence="8 9" id="KW-0472">Membrane</keyword>
<evidence type="ECO:0000256" key="8">
    <source>
        <dbReference type="ARBA" id="ARBA00023136"/>
    </source>
</evidence>
<keyword evidence="12" id="KW-1185">Reference proteome</keyword>
<dbReference type="Proteomes" id="UP000627464">
    <property type="component" value="Unassembled WGS sequence"/>
</dbReference>
<keyword evidence="7" id="KW-0625">Polysaccharide transport</keyword>
<comment type="caution">
    <text evidence="9">Lacks conserved residue(s) required for the propagation of feature annotation.</text>
</comment>
<feature type="transmembrane region" description="Helical" evidence="9">
    <location>
        <begin position="21"/>
        <end position="42"/>
    </location>
</feature>
<evidence type="ECO:0000256" key="7">
    <source>
        <dbReference type="ARBA" id="ARBA00023047"/>
    </source>
</evidence>
<dbReference type="InterPro" id="IPR013525">
    <property type="entry name" value="ABC2_TM"/>
</dbReference>
<name>A0ABQ1G0A7_9GAMM</name>
<gene>
    <name evidence="11" type="ORF">GCM10011328_06990</name>
</gene>
<evidence type="ECO:0000256" key="3">
    <source>
        <dbReference type="ARBA" id="ARBA00022448"/>
    </source>
</evidence>
<feature type="domain" description="ABC transmembrane type-2" evidence="10">
    <location>
        <begin position="1"/>
        <end position="101"/>
    </location>
</feature>
<keyword evidence="7" id="KW-0762">Sugar transport</keyword>
<dbReference type="PANTHER" id="PTHR30413">
    <property type="entry name" value="INNER MEMBRANE TRANSPORT PERMEASE"/>
    <property type="match status" value="1"/>
</dbReference>
<comment type="caution">
    <text evidence="11">The sequence shown here is derived from an EMBL/GenBank/DDBJ whole genome shotgun (WGS) entry which is preliminary data.</text>
</comment>
<comment type="subcellular location">
    <subcellularLocation>
        <location evidence="9">Cell inner membrane</location>
        <topology evidence="9">Multi-pass membrane protein</topology>
    </subcellularLocation>
    <subcellularLocation>
        <location evidence="1">Cell membrane</location>
        <topology evidence="1">Multi-pass membrane protein</topology>
    </subcellularLocation>
</comment>
<dbReference type="EMBL" id="BMFZ01000002">
    <property type="protein sequence ID" value="GGA34825.1"/>
    <property type="molecule type" value="Genomic_DNA"/>
</dbReference>
<proteinExistence type="inferred from homology"/>
<evidence type="ECO:0000256" key="6">
    <source>
        <dbReference type="ARBA" id="ARBA00022989"/>
    </source>
</evidence>
<comment type="similarity">
    <text evidence="2 9">Belongs to the ABC-2 integral membrane protein family.</text>
</comment>
<keyword evidence="3 9" id="KW-0813">Transport</keyword>
<reference evidence="12" key="1">
    <citation type="journal article" date="2019" name="Int. J. Syst. Evol. Microbiol.">
        <title>The Global Catalogue of Microorganisms (GCM) 10K type strain sequencing project: providing services to taxonomists for standard genome sequencing and annotation.</title>
        <authorList>
            <consortium name="The Broad Institute Genomics Platform"/>
            <consortium name="The Broad Institute Genome Sequencing Center for Infectious Disease"/>
            <person name="Wu L."/>
            <person name="Ma J."/>
        </authorList>
    </citation>
    <scope>NUCLEOTIDE SEQUENCE [LARGE SCALE GENOMIC DNA]</scope>
    <source>
        <strain evidence="12">CGMCC 1.12806</strain>
    </source>
</reference>
<sequence>MLFSIGLGVILGVMNVFVRDVGQFVTILLQFWFWFTPIVYVLNTLPVWARDLLSYNPMTNVIRSYQDIFVYQRWPNWESLIPVTIASLILCLFAYKMFKKHAADIVDEI</sequence>
<evidence type="ECO:0000313" key="11">
    <source>
        <dbReference type="EMBL" id="GGA34825.1"/>
    </source>
</evidence>
<feature type="transmembrane region" description="Helical" evidence="9">
    <location>
        <begin position="79"/>
        <end position="95"/>
    </location>
</feature>
<evidence type="ECO:0000256" key="4">
    <source>
        <dbReference type="ARBA" id="ARBA00022475"/>
    </source>
</evidence>
<dbReference type="InterPro" id="IPR047817">
    <property type="entry name" value="ABC2_TM_bact-type"/>
</dbReference>
<keyword evidence="4 9" id="KW-1003">Cell membrane</keyword>
<evidence type="ECO:0000256" key="5">
    <source>
        <dbReference type="ARBA" id="ARBA00022692"/>
    </source>
</evidence>
<dbReference type="PROSITE" id="PS51012">
    <property type="entry name" value="ABC_TM2"/>
    <property type="match status" value="1"/>
</dbReference>
<dbReference type="Pfam" id="PF01061">
    <property type="entry name" value="ABC2_membrane"/>
    <property type="match status" value="1"/>
</dbReference>
<keyword evidence="6 9" id="KW-1133">Transmembrane helix</keyword>
<dbReference type="PANTHER" id="PTHR30413:SF10">
    <property type="entry name" value="CAPSULE POLYSACCHARIDE EXPORT INNER-MEMBRANE PROTEIN CTRC"/>
    <property type="match status" value="1"/>
</dbReference>
<evidence type="ECO:0000256" key="1">
    <source>
        <dbReference type="ARBA" id="ARBA00004651"/>
    </source>
</evidence>
<evidence type="ECO:0000259" key="10">
    <source>
        <dbReference type="PROSITE" id="PS51012"/>
    </source>
</evidence>
<evidence type="ECO:0000256" key="9">
    <source>
        <dbReference type="RuleBase" id="RU361157"/>
    </source>
</evidence>
<keyword evidence="5 9" id="KW-0812">Transmembrane</keyword>
<accession>A0ABQ1G0A7</accession>